<accession>A0ABQ0CYA9</accession>
<evidence type="ECO:0000256" key="1">
    <source>
        <dbReference type="SAM" id="MobiDB-lite"/>
    </source>
</evidence>
<feature type="compositionally biased region" description="Polar residues" evidence="1">
    <location>
        <begin position="184"/>
        <end position="193"/>
    </location>
</feature>
<organism evidence="2 3">
    <name type="scientific">Epichloe bromicola</name>
    <dbReference type="NCBI Taxonomy" id="79588"/>
    <lineage>
        <taxon>Eukaryota</taxon>
        <taxon>Fungi</taxon>
        <taxon>Dikarya</taxon>
        <taxon>Ascomycota</taxon>
        <taxon>Pezizomycotina</taxon>
        <taxon>Sordariomycetes</taxon>
        <taxon>Hypocreomycetidae</taxon>
        <taxon>Hypocreales</taxon>
        <taxon>Clavicipitaceae</taxon>
        <taxon>Epichloe</taxon>
    </lineage>
</organism>
<sequence>MHRSWSKRHHRPAAASSPQEQEQETPQPRLRRKPSFTQRLLGCNKSVTAERLPTVEEKARPRTFYVPTHAAASFARTVSPRSPTRIEERDDELAEDEDEDGSGSGREKCHAHDCSSNRETQRITSNYTHSHPAEAAPHYQADAASPHRSDAPSTDYATFLAQAEVKERAARARVTGPPRRREWCQSQSQSNGSDAARGGAALRDSAYYSTGSRSSSRGRGGRSRGEGVGAGVGEDTVAPLPARRQPRTLGRRLSEYFKPPRREEGCLGETG</sequence>
<dbReference type="EMBL" id="BAAFGZ010000414">
    <property type="protein sequence ID" value="GAB0138432.1"/>
    <property type="molecule type" value="Genomic_DNA"/>
</dbReference>
<proteinExistence type="predicted"/>
<name>A0ABQ0CYA9_9HYPO</name>
<reference evidence="3" key="1">
    <citation type="submission" date="2024-06" db="EMBL/GenBank/DDBJ databases">
        <title>Draft Genome Sequences of Epichloe bromicola Strains Isolated from Elymus ciliaris.</title>
        <authorList>
            <consortium name="Epichloe bromicola genome sequencing consortium"/>
            <person name="Miura A."/>
            <person name="Imano S."/>
            <person name="Ashida A."/>
            <person name="Sato I."/>
            <person name="Chiba S."/>
            <person name="Tanaka A."/>
            <person name="Camagna M."/>
            <person name="Takemoto D."/>
        </authorList>
    </citation>
    <scope>NUCLEOTIDE SEQUENCE [LARGE SCALE GENOMIC DNA]</scope>
    <source>
        <strain evidence="3">DP</strain>
    </source>
</reference>
<keyword evidence="3" id="KW-1185">Reference proteome</keyword>
<feature type="compositionally biased region" description="Acidic residues" evidence="1">
    <location>
        <begin position="89"/>
        <end position="101"/>
    </location>
</feature>
<evidence type="ECO:0000313" key="3">
    <source>
        <dbReference type="Proteomes" id="UP001562357"/>
    </source>
</evidence>
<feature type="compositionally biased region" description="Basic residues" evidence="1">
    <location>
        <begin position="1"/>
        <end position="12"/>
    </location>
</feature>
<protein>
    <submittedName>
        <fullName evidence="2">Uncharacterized protein</fullName>
    </submittedName>
</protein>
<feature type="compositionally biased region" description="Low complexity" evidence="1">
    <location>
        <begin position="13"/>
        <end position="28"/>
    </location>
</feature>
<feature type="compositionally biased region" description="Basic and acidic residues" evidence="1">
    <location>
        <begin position="252"/>
        <end position="265"/>
    </location>
</feature>
<gene>
    <name evidence="2" type="primary">g6667</name>
    <name evidence="2" type="ORF">EsDP_00006667</name>
</gene>
<dbReference type="Proteomes" id="UP001562357">
    <property type="component" value="Unassembled WGS sequence"/>
</dbReference>
<comment type="caution">
    <text evidence="2">The sequence shown here is derived from an EMBL/GenBank/DDBJ whole genome shotgun (WGS) entry which is preliminary data.</text>
</comment>
<evidence type="ECO:0000313" key="2">
    <source>
        <dbReference type="EMBL" id="GAB0138432.1"/>
    </source>
</evidence>
<feature type="compositionally biased region" description="Low complexity" evidence="1">
    <location>
        <begin position="204"/>
        <end position="217"/>
    </location>
</feature>
<feature type="compositionally biased region" description="Basic and acidic residues" evidence="1">
    <location>
        <begin position="105"/>
        <end position="121"/>
    </location>
</feature>
<feature type="region of interest" description="Disordered" evidence="1">
    <location>
        <begin position="1"/>
        <end position="271"/>
    </location>
</feature>